<evidence type="ECO:0000313" key="2">
    <source>
        <dbReference type="EMBL" id="RIB30282.1"/>
    </source>
</evidence>
<comment type="caution">
    <text evidence="1">The sequence shown here is derived from an EMBL/GenBank/DDBJ whole genome shotgun (WGS) entry which is preliminary data.</text>
</comment>
<keyword evidence="4" id="KW-1185">Reference proteome</keyword>
<evidence type="ECO:0000313" key="1">
    <source>
        <dbReference type="EMBL" id="RIB06156.1"/>
    </source>
</evidence>
<dbReference type="EMBL" id="QKWP01000016">
    <property type="protein sequence ID" value="RIB30282.1"/>
    <property type="molecule type" value="Genomic_DNA"/>
</dbReference>
<dbReference type="OrthoDB" id="2390056at2759"/>
<sequence length="230" mass="27011">MSNKRDIDKQILQKVVRTITINDHIVSENYQSEIKKKFGQFGKKYCTIPLHLLRSLVEQYEHDEESVTEILEGLRHLAPAINDYFKLVPSMHEKNIEESEATLILYESFTLSNKEQVRVSKNFYNAPMFSDVAILMDSEQEFEVCDGYCFAKVLLLIRIIFKNTLTFNLALVRWYDFKHPNIPSKFYKFGCPYLQLTSIYNIIPIESINNIVHVVPQFDTTNSYYINIFI</sequence>
<proteinExistence type="predicted"/>
<organism evidence="1 4">
    <name type="scientific">Gigaspora rosea</name>
    <dbReference type="NCBI Taxonomy" id="44941"/>
    <lineage>
        <taxon>Eukaryota</taxon>
        <taxon>Fungi</taxon>
        <taxon>Fungi incertae sedis</taxon>
        <taxon>Mucoromycota</taxon>
        <taxon>Glomeromycotina</taxon>
        <taxon>Glomeromycetes</taxon>
        <taxon>Diversisporales</taxon>
        <taxon>Gigasporaceae</taxon>
        <taxon>Gigaspora</taxon>
    </lineage>
</organism>
<dbReference type="EMBL" id="QKWP01001861">
    <property type="protein sequence ID" value="RIB06156.1"/>
    <property type="molecule type" value="Genomic_DNA"/>
</dbReference>
<protein>
    <submittedName>
        <fullName evidence="1">Uncharacterized protein</fullName>
    </submittedName>
</protein>
<evidence type="ECO:0000313" key="3">
    <source>
        <dbReference type="EMBL" id="RIB30289.1"/>
    </source>
</evidence>
<dbReference type="Proteomes" id="UP000266673">
    <property type="component" value="Unassembled WGS sequence"/>
</dbReference>
<reference evidence="1 4" key="1">
    <citation type="submission" date="2018-06" db="EMBL/GenBank/DDBJ databases">
        <title>Comparative genomics reveals the genomic features of Rhizophagus irregularis, R. cerebriforme, R. diaphanum and Gigaspora rosea, and their symbiotic lifestyle signature.</title>
        <authorList>
            <person name="Morin E."/>
            <person name="San Clemente H."/>
            <person name="Chen E.C.H."/>
            <person name="De La Providencia I."/>
            <person name="Hainaut M."/>
            <person name="Kuo A."/>
            <person name="Kohler A."/>
            <person name="Murat C."/>
            <person name="Tang N."/>
            <person name="Roy S."/>
            <person name="Loubradou J."/>
            <person name="Henrissat B."/>
            <person name="Grigoriev I.V."/>
            <person name="Corradi N."/>
            <person name="Roux C."/>
            <person name="Martin F.M."/>
        </authorList>
    </citation>
    <scope>NUCLEOTIDE SEQUENCE [LARGE SCALE GENOMIC DNA]</scope>
    <source>
        <strain evidence="1 4">DAOM 194757</strain>
    </source>
</reference>
<gene>
    <name evidence="2" type="ORF">C2G38_2054182</name>
    <name evidence="3" type="ORF">C2G38_2054209</name>
    <name evidence="1" type="ORF">C2G38_2116761</name>
</gene>
<accession>A0A397UG82</accession>
<name>A0A397UG82_9GLOM</name>
<dbReference type="AlphaFoldDB" id="A0A397UG82"/>
<dbReference type="EMBL" id="QKWP01000016">
    <property type="protein sequence ID" value="RIB30289.1"/>
    <property type="molecule type" value="Genomic_DNA"/>
</dbReference>
<evidence type="ECO:0000313" key="4">
    <source>
        <dbReference type="Proteomes" id="UP000266673"/>
    </source>
</evidence>